<feature type="region of interest" description="Disordered" evidence="1">
    <location>
        <begin position="70"/>
        <end position="107"/>
    </location>
</feature>
<sequence>MTTPNSPAWYDGSPAADTDTVRTHAVYGAPADAAPAPVVGKPARTVSARVAAAIGVVAFLLGAGLSMLTGPLLGGGPGGPGDGQGGPPGTSQQSTQQGTTGTGTASS</sequence>
<name>A0A7Y9DXB8_9PSEU</name>
<comment type="caution">
    <text evidence="3">The sequence shown here is derived from an EMBL/GenBank/DDBJ whole genome shotgun (WGS) entry which is preliminary data.</text>
</comment>
<dbReference type="EMBL" id="JACCBN010000001">
    <property type="protein sequence ID" value="NYD37205.1"/>
    <property type="molecule type" value="Genomic_DNA"/>
</dbReference>
<dbReference type="Proteomes" id="UP000535890">
    <property type="component" value="Unassembled WGS sequence"/>
</dbReference>
<feature type="compositionally biased region" description="Low complexity" evidence="1">
    <location>
        <begin position="89"/>
        <end position="107"/>
    </location>
</feature>
<evidence type="ECO:0000256" key="2">
    <source>
        <dbReference type="SAM" id="Phobius"/>
    </source>
</evidence>
<proteinExistence type="predicted"/>
<keyword evidence="4" id="KW-1185">Reference proteome</keyword>
<protein>
    <submittedName>
        <fullName evidence="3">Uncharacterized protein</fullName>
    </submittedName>
</protein>
<dbReference type="AlphaFoldDB" id="A0A7Y9DXB8"/>
<feature type="transmembrane region" description="Helical" evidence="2">
    <location>
        <begin position="50"/>
        <end position="73"/>
    </location>
</feature>
<keyword evidence="2" id="KW-0812">Transmembrane</keyword>
<accession>A0A7Y9DXB8</accession>
<gene>
    <name evidence="3" type="ORF">BJ983_003307</name>
</gene>
<evidence type="ECO:0000256" key="1">
    <source>
        <dbReference type="SAM" id="MobiDB-lite"/>
    </source>
</evidence>
<evidence type="ECO:0000313" key="4">
    <source>
        <dbReference type="Proteomes" id="UP000535890"/>
    </source>
</evidence>
<keyword evidence="2" id="KW-1133">Transmembrane helix</keyword>
<keyword evidence="2" id="KW-0472">Membrane</keyword>
<dbReference type="RefSeq" id="WP_179794782.1">
    <property type="nucleotide sequence ID" value="NZ_BAABHP010000014.1"/>
</dbReference>
<reference evidence="3 4" key="1">
    <citation type="submission" date="2020-07" db="EMBL/GenBank/DDBJ databases">
        <title>Sequencing the genomes of 1000 actinobacteria strains.</title>
        <authorList>
            <person name="Klenk H.-P."/>
        </authorList>
    </citation>
    <scope>NUCLEOTIDE SEQUENCE [LARGE SCALE GENOMIC DNA]</scope>
    <source>
        <strain evidence="3 4">DSM 45772</strain>
    </source>
</reference>
<organism evidence="3 4">
    <name type="scientific">Actinomycetospora corticicola</name>
    <dbReference type="NCBI Taxonomy" id="663602"/>
    <lineage>
        <taxon>Bacteria</taxon>
        <taxon>Bacillati</taxon>
        <taxon>Actinomycetota</taxon>
        <taxon>Actinomycetes</taxon>
        <taxon>Pseudonocardiales</taxon>
        <taxon>Pseudonocardiaceae</taxon>
        <taxon>Actinomycetospora</taxon>
    </lineage>
</organism>
<feature type="compositionally biased region" description="Gly residues" evidence="1">
    <location>
        <begin position="72"/>
        <end position="88"/>
    </location>
</feature>
<evidence type="ECO:0000313" key="3">
    <source>
        <dbReference type="EMBL" id="NYD37205.1"/>
    </source>
</evidence>